<evidence type="ECO:0000313" key="4">
    <source>
        <dbReference type="Proteomes" id="UP001595818"/>
    </source>
</evidence>
<evidence type="ECO:0000259" key="2">
    <source>
        <dbReference type="PROSITE" id="PS50110"/>
    </source>
</evidence>
<dbReference type="InterPro" id="IPR011006">
    <property type="entry name" value="CheY-like_superfamily"/>
</dbReference>
<proteinExistence type="predicted"/>
<sequence length="146" mass="16899">MVNKVELRQIMLVDDNDIVNFLSFENLNRIGFSKPIDCFKNGREAMDFIQSMTGPHDLYACDCPILIFLDINMPIMNGWEFLDAFKDLDREVKSLFRIIVLTSSFNPDDKEKALKYEEVLFFLNKPLSSENLSFLSGNTFVDNSDH</sequence>
<feature type="modified residue" description="4-aspartylphosphate" evidence="1">
    <location>
        <position position="70"/>
    </location>
</feature>
<dbReference type="InterPro" id="IPR001789">
    <property type="entry name" value="Sig_transdc_resp-reg_receiver"/>
</dbReference>
<dbReference type="Pfam" id="PF00072">
    <property type="entry name" value="Response_reg"/>
    <property type="match status" value="1"/>
</dbReference>
<dbReference type="RefSeq" id="WP_377065083.1">
    <property type="nucleotide sequence ID" value="NZ_JBHSJJ010000006.1"/>
</dbReference>
<evidence type="ECO:0000313" key="3">
    <source>
        <dbReference type="EMBL" id="MFC4872575.1"/>
    </source>
</evidence>
<dbReference type="Gene3D" id="3.40.50.2300">
    <property type="match status" value="1"/>
</dbReference>
<gene>
    <name evidence="3" type="ORF">ACFPFU_12840</name>
</gene>
<dbReference type="PROSITE" id="PS50110">
    <property type="entry name" value="RESPONSE_REGULATORY"/>
    <property type="match status" value="1"/>
</dbReference>
<dbReference type="PANTHER" id="PTHR44520">
    <property type="entry name" value="RESPONSE REGULATOR RCP1-RELATED"/>
    <property type="match status" value="1"/>
</dbReference>
<keyword evidence="1" id="KW-0597">Phosphoprotein</keyword>
<feature type="domain" description="Response regulatory" evidence="2">
    <location>
        <begin position="9"/>
        <end position="140"/>
    </location>
</feature>
<keyword evidence="4" id="KW-1185">Reference proteome</keyword>
<accession>A0ABV9T1I7</accession>
<dbReference type="PANTHER" id="PTHR44520:SF2">
    <property type="entry name" value="RESPONSE REGULATOR RCP1"/>
    <property type="match status" value="1"/>
</dbReference>
<dbReference type="Proteomes" id="UP001595818">
    <property type="component" value="Unassembled WGS sequence"/>
</dbReference>
<dbReference type="EMBL" id="JBHSJJ010000006">
    <property type="protein sequence ID" value="MFC4872575.1"/>
    <property type="molecule type" value="Genomic_DNA"/>
</dbReference>
<name>A0ABV9T1I7_9BACT</name>
<organism evidence="3 4">
    <name type="scientific">Negadavirga shengliensis</name>
    <dbReference type="NCBI Taxonomy" id="1389218"/>
    <lineage>
        <taxon>Bacteria</taxon>
        <taxon>Pseudomonadati</taxon>
        <taxon>Bacteroidota</taxon>
        <taxon>Cytophagia</taxon>
        <taxon>Cytophagales</taxon>
        <taxon>Cyclobacteriaceae</taxon>
        <taxon>Negadavirga</taxon>
    </lineage>
</organism>
<comment type="caution">
    <text evidence="3">The sequence shown here is derived from an EMBL/GenBank/DDBJ whole genome shotgun (WGS) entry which is preliminary data.</text>
</comment>
<protein>
    <submittedName>
        <fullName evidence="3">Response regulator</fullName>
    </submittedName>
</protein>
<dbReference type="SUPFAM" id="SSF52172">
    <property type="entry name" value="CheY-like"/>
    <property type="match status" value="1"/>
</dbReference>
<dbReference type="InterPro" id="IPR052893">
    <property type="entry name" value="TCS_response_regulator"/>
</dbReference>
<dbReference type="SMART" id="SM00448">
    <property type="entry name" value="REC"/>
    <property type="match status" value="1"/>
</dbReference>
<evidence type="ECO:0000256" key="1">
    <source>
        <dbReference type="PROSITE-ProRule" id="PRU00169"/>
    </source>
</evidence>
<reference evidence="4" key="1">
    <citation type="journal article" date="2019" name="Int. J. Syst. Evol. Microbiol.">
        <title>The Global Catalogue of Microorganisms (GCM) 10K type strain sequencing project: providing services to taxonomists for standard genome sequencing and annotation.</title>
        <authorList>
            <consortium name="The Broad Institute Genomics Platform"/>
            <consortium name="The Broad Institute Genome Sequencing Center for Infectious Disease"/>
            <person name="Wu L."/>
            <person name="Ma J."/>
        </authorList>
    </citation>
    <scope>NUCLEOTIDE SEQUENCE [LARGE SCALE GENOMIC DNA]</scope>
    <source>
        <strain evidence="4">CGMCC 4.7466</strain>
    </source>
</reference>